<evidence type="ECO:0000256" key="6">
    <source>
        <dbReference type="PROSITE-ProRule" id="PRU01240"/>
    </source>
</evidence>
<feature type="domain" description="Subtilisin-like protease fibronectin type-III" evidence="8">
    <location>
        <begin position="405"/>
        <end position="513"/>
    </location>
</feature>
<dbReference type="Gene3D" id="3.40.50.200">
    <property type="entry name" value="Peptidase S8/S53 domain"/>
    <property type="match status" value="1"/>
</dbReference>
<dbReference type="SUPFAM" id="SSF52743">
    <property type="entry name" value="Subtilisin-like"/>
    <property type="match status" value="1"/>
</dbReference>
<dbReference type="AlphaFoldDB" id="A0A1D1XPR4"/>
<feature type="domain" description="Peptidase S8/S53" evidence="7">
    <location>
        <begin position="2"/>
        <end position="324"/>
    </location>
</feature>
<evidence type="ECO:0000313" key="9">
    <source>
        <dbReference type="EMBL" id="JAT44349.1"/>
    </source>
</evidence>
<name>A0A1D1XPR4_9ARAE</name>
<dbReference type="CDD" id="cd02120">
    <property type="entry name" value="PA_subtilisin_like"/>
    <property type="match status" value="1"/>
</dbReference>
<dbReference type="PANTHER" id="PTHR10795">
    <property type="entry name" value="PROPROTEIN CONVERTASE SUBTILISIN/KEXIN"/>
    <property type="match status" value="1"/>
</dbReference>
<evidence type="ECO:0000259" key="7">
    <source>
        <dbReference type="Pfam" id="PF00082"/>
    </source>
</evidence>
<feature type="non-terminal residue" evidence="9">
    <location>
        <position position="1"/>
    </location>
</feature>
<dbReference type="InterPro" id="IPR041469">
    <property type="entry name" value="Subtilisin-like_FN3"/>
</dbReference>
<evidence type="ECO:0000256" key="4">
    <source>
        <dbReference type="ARBA" id="ARBA00022801"/>
    </source>
</evidence>
<evidence type="ECO:0000256" key="3">
    <source>
        <dbReference type="ARBA" id="ARBA00022729"/>
    </source>
</evidence>
<comment type="similarity">
    <text evidence="1 6">Belongs to the peptidase S8 family.</text>
</comment>
<evidence type="ECO:0000256" key="5">
    <source>
        <dbReference type="ARBA" id="ARBA00022825"/>
    </source>
</evidence>
<keyword evidence="3" id="KW-0732">Signal</keyword>
<gene>
    <name evidence="9" type="primary">ARA12_37</name>
    <name evidence="9" type="ORF">g.114637</name>
</gene>
<proteinExistence type="inferred from homology"/>
<protein>
    <submittedName>
        <fullName evidence="9">Subtilisin-like protease</fullName>
    </submittedName>
</protein>
<reference evidence="9" key="1">
    <citation type="submission" date="2015-07" db="EMBL/GenBank/DDBJ databases">
        <title>Transcriptome Assembly of Anthurium amnicola.</title>
        <authorList>
            <person name="Suzuki J."/>
        </authorList>
    </citation>
    <scope>NUCLEOTIDE SEQUENCE</scope>
</reference>
<dbReference type="InterPro" id="IPR045051">
    <property type="entry name" value="SBT"/>
</dbReference>
<evidence type="ECO:0000256" key="1">
    <source>
        <dbReference type="ARBA" id="ARBA00011073"/>
    </source>
</evidence>
<dbReference type="Gene3D" id="3.50.30.30">
    <property type="match status" value="1"/>
</dbReference>
<dbReference type="EMBL" id="GDJX01023587">
    <property type="protein sequence ID" value="JAT44349.1"/>
    <property type="molecule type" value="Transcribed_RNA"/>
</dbReference>
<keyword evidence="5" id="KW-0720">Serine protease</keyword>
<dbReference type="InterPro" id="IPR036852">
    <property type="entry name" value="Peptidase_S8/S53_dom_sf"/>
</dbReference>
<dbReference type="GO" id="GO:0004252">
    <property type="term" value="F:serine-type endopeptidase activity"/>
    <property type="evidence" value="ECO:0007669"/>
    <property type="project" value="InterPro"/>
</dbReference>
<dbReference type="GO" id="GO:0006508">
    <property type="term" value="P:proteolysis"/>
    <property type="evidence" value="ECO:0007669"/>
    <property type="project" value="UniProtKB-KW"/>
</dbReference>
<keyword evidence="2 9" id="KW-0645">Protease</keyword>
<dbReference type="PROSITE" id="PS00138">
    <property type="entry name" value="SUBTILASE_SER"/>
    <property type="match status" value="1"/>
</dbReference>
<comment type="caution">
    <text evidence="6">Lacks conserved residue(s) required for the propagation of feature annotation.</text>
</comment>
<evidence type="ECO:0000259" key="8">
    <source>
        <dbReference type="Pfam" id="PF17766"/>
    </source>
</evidence>
<dbReference type="Pfam" id="PF17766">
    <property type="entry name" value="fn3_6"/>
    <property type="match status" value="1"/>
</dbReference>
<keyword evidence="4" id="KW-0378">Hydrolase</keyword>
<dbReference type="InterPro" id="IPR000209">
    <property type="entry name" value="Peptidase_S8/S53_dom"/>
</dbReference>
<dbReference type="PROSITE" id="PS51892">
    <property type="entry name" value="SUBTILASE"/>
    <property type="match status" value="1"/>
</dbReference>
<dbReference type="Gene3D" id="2.60.40.2310">
    <property type="match status" value="1"/>
</dbReference>
<evidence type="ECO:0000256" key="2">
    <source>
        <dbReference type="ARBA" id="ARBA00022670"/>
    </source>
</evidence>
<dbReference type="InterPro" id="IPR023828">
    <property type="entry name" value="Peptidase_S8_Ser-AS"/>
</dbReference>
<dbReference type="Pfam" id="PF00082">
    <property type="entry name" value="Peptidase_S8"/>
    <property type="match status" value="1"/>
</dbReference>
<accession>A0A1D1XPR4</accession>
<organism evidence="9">
    <name type="scientific">Anthurium amnicola</name>
    <dbReference type="NCBI Taxonomy" id="1678845"/>
    <lineage>
        <taxon>Eukaryota</taxon>
        <taxon>Viridiplantae</taxon>
        <taxon>Streptophyta</taxon>
        <taxon>Embryophyta</taxon>
        <taxon>Tracheophyta</taxon>
        <taxon>Spermatophyta</taxon>
        <taxon>Magnoliopsida</taxon>
        <taxon>Liliopsida</taxon>
        <taxon>Araceae</taxon>
        <taxon>Pothoideae</taxon>
        <taxon>Potheae</taxon>
        <taxon>Anthurium</taxon>
    </lineage>
</organism>
<sequence>KARIAAYKICWSLGCFDSDILAAMDSAVSDGVDVISLSLSYGGTPLHENTLAIAAFAAMEKGIFVSTSAGNYGALYKSISRGIPWALTVGASTVDRRFAGTVVLGDGTTVDGGSLYIGEPLSTKQLRLALLDDCQNDTLLGRNKKNIVVCLGLADASYLTDLEIAVRDARLPGAIFISHSYYLEDFAKFTFPATLVPTGGDGQRILDYINKTSNPTASLQFRRTVLGKKPAPAVAQYSSRGPSLSCPDVLKPDIVAPGSLILAASDPYSFVLGEDNYSPFKILHGTSMACPHAAAVAAMLKVLHPDWSPAAVRSAMMTTASPLDNTGSPISDPVSNGAASPLAMGSGHLDPNRALDPGLVYDAGVDDYVGFLCAMNYTEQQIRTIVRSKNVTKRGSCSGASPLPDLNYPSFIAYFDPDEGSSGATANGTVREFHRTVTNVADGAWAYTARVTELDGFKISVNPHRLVFEGKGEKRSFTVRIVGHRKLNDYDVVHGALSWVDGEGKHVVRSPVVATTHNLPDTD</sequence>